<reference evidence="1 2" key="1">
    <citation type="submission" date="2016-01" db="EMBL/GenBank/DDBJ databases">
        <title>The new phylogeny of the genus Mycobacterium.</title>
        <authorList>
            <person name="Tarcisio F."/>
            <person name="Conor M."/>
            <person name="Antonella G."/>
            <person name="Elisabetta G."/>
            <person name="Giulia F.S."/>
            <person name="Sara T."/>
            <person name="Anna F."/>
            <person name="Clotilde B."/>
            <person name="Roberto B."/>
            <person name="Veronica D.S."/>
            <person name="Fabio R."/>
            <person name="Monica P."/>
            <person name="Olivier J."/>
            <person name="Enrico T."/>
            <person name="Nicola S."/>
        </authorList>
    </citation>
    <scope>NUCLEOTIDE SEQUENCE [LARGE SCALE GENOMIC DNA]</scope>
    <source>
        <strain evidence="1 2">DSM 44179</strain>
    </source>
</reference>
<organism evidence="1 2">
    <name type="scientific">Mycolicibacterium fallax</name>
    <name type="common">Mycobacterium fallax</name>
    <dbReference type="NCBI Taxonomy" id="1793"/>
    <lineage>
        <taxon>Bacteria</taxon>
        <taxon>Bacillati</taxon>
        <taxon>Actinomycetota</taxon>
        <taxon>Actinomycetes</taxon>
        <taxon>Mycobacteriales</taxon>
        <taxon>Mycobacteriaceae</taxon>
        <taxon>Mycolicibacterium</taxon>
    </lineage>
</organism>
<proteinExistence type="predicted"/>
<dbReference type="EMBL" id="LQOJ01000069">
    <property type="protein sequence ID" value="ORU97252.1"/>
    <property type="molecule type" value="Genomic_DNA"/>
</dbReference>
<accession>A0A1X1R048</accession>
<dbReference type="AlphaFoldDB" id="A0A1X1R048"/>
<keyword evidence="2" id="KW-1185">Reference proteome</keyword>
<evidence type="ECO:0000313" key="1">
    <source>
        <dbReference type="EMBL" id="ORU97252.1"/>
    </source>
</evidence>
<protein>
    <submittedName>
        <fullName evidence="1">Uncharacterized protein</fullName>
    </submittedName>
</protein>
<dbReference type="RefSeq" id="WP_085100156.1">
    <property type="nucleotide sequence ID" value="NZ_LQOJ01000069.1"/>
</dbReference>
<name>A0A1X1R048_MYCFA</name>
<dbReference type="STRING" id="1793.AWC04_18385"/>
<sequence length="204" mass="21637">MQKVMGFARRPRVRATAAAVLAVAVVGGVLAAGLAVGKQQGRQAGREEVVVALPVFPDGPVLRASDGVCGSRFELHLGAQVYGVFLDSRADTRVQLLDPLPNMGCVPAEGEDPTGADSARVMSGWDTQTSKCVDYAVIDGRRWLLDDPVGGYLQHGTDRVVAGDERCGGAEQLPAEPLGEGVCKRPDGWNYAWDRARGRCLPVP</sequence>
<evidence type="ECO:0000313" key="2">
    <source>
        <dbReference type="Proteomes" id="UP000193484"/>
    </source>
</evidence>
<gene>
    <name evidence="1" type="ORF">AWC04_18385</name>
</gene>
<comment type="caution">
    <text evidence="1">The sequence shown here is derived from an EMBL/GenBank/DDBJ whole genome shotgun (WGS) entry which is preliminary data.</text>
</comment>
<dbReference type="Proteomes" id="UP000193484">
    <property type="component" value="Unassembled WGS sequence"/>
</dbReference>